<evidence type="ECO:0000256" key="2">
    <source>
        <dbReference type="PROSITE-ProRule" id="PRU00169"/>
    </source>
</evidence>
<dbReference type="InterPro" id="IPR011006">
    <property type="entry name" value="CheY-like_superfamily"/>
</dbReference>
<dbReference type="Gene3D" id="3.40.50.2300">
    <property type="match status" value="1"/>
</dbReference>
<evidence type="ECO:0000259" key="3">
    <source>
        <dbReference type="PROSITE" id="PS50110"/>
    </source>
</evidence>
<dbReference type="SUPFAM" id="SSF52172">
    <property type="entry name" value="CheY-like"/>
    <property type="match status" value="1"/>
</dbReference>
<dbReference type="SMART" id="SM00448">
    <property type="entry name" value="REC"/>
    <property type="match status" value="1"/>
</dbReference>
<dbReference type="RefSeq" id="WP_393012225.1">
    <property type="nucleotide sequence ID" value="NZ_JAZAQF010000050.1"/>
</dbReference>
<dbReference type="PANTHER" id="PTHR44591:SF23">
    <property type="entry name" value="CHEY SUBFAMILY"/>
    <property type="match status" value="1"/>
</dbReference>
<name>A0ABW7C962_9CYAN</name>
<dbReference type="Proteomes" id="UP001604335">
    <property type="component" value="Unassembled WGS sequence"/>
</dbReference>
<organism evidence="4 5">
    <name type="scientific">Limnothrix redekei LRLZ20PSL1</name>
    <dbReference type="NCBI Taxonomy" id="3112953"/>
    <lineage>
        <taxon>Bacteria</taxon>
        <taxon>Bacillati</taxon>
        <taxon>Cyanobacteriota</taxon>
        <taxon>Cyanophyceae</taxon>
        <taxon>Pseudanabaenales</taxon>
        <taxon>Pseudanabaenaceae</taxon>
        <taxon>Limnothrix</taxon>
    </lineage>
</organism>
<dbReference type="PANTHER" id="PTHR44591">
    <property type="entry name" value="STRESS RESPONSE REGULATOR PROTEIN 1"/>
    <property type="match status" value="1"/>
</dbReference>
<evidence type="ECO:0000256" key="1">
    <source>
        <dbReference type="ARBA" id="ARBA00022553"/>
    </source>
</evidence>
<evidence type="ECO:0000313" key="5">
    <source>
        <dbReference type="Proteomes" id="UP001604335"/>
    </source>
</evidence>
<feature type="modified residue" description="4-aspartylphosphate" evidence="2">
    <location>
        <position position="316"/>
    </location>
</feature>
<dbReference type="InterPro" id="IPR050595">
    <property type="entry name" value="Bact_response_regulator"/>
</dbReference>
<accession>A0ABW7C962</accession>
<protein>
    <submittedName>
        <fullName evidence="4">Response regulator</fullName>
    </submittedName>
</protein>
<gene>
    <name evidence="4" type="ORF">VPK24_08670</name>
</gene>
<dbReference type="Pfam" id="PF00072">
    <property type="entry name" value="Response_reg"/>
    <property type="match status" value="1"/>
</dbReference>
<dbReference type="InterPro" id="IPR001789">
    <property type="entry name" value="Sig_transdc_resp-reg_receiver"/>
</dbReference>
<dbReference type="EMBL" id="JAZAQF010000050">
    <property type="protein sequence ID" value="MFG3817709.1"/>
    <property type="molecule type" value="Genomic_DNA"/>
</dbReference>
<feature type="domain" description="Response regulatory" evidence="3">
    <location>
        <begin position="267"/>
        <end position="383"/>
    </location>
</feature>
<proteinExistence type="predicted"/>
<comment type="caution">
    <text evidence="4">The sequence shown here is derived from an EMBL/GenBank/DDBJ whole genome shotgun (WGS) entry which is preliminary data.</text>
</comment>
<reference evidence="5" key="1">
    <citation type="journal article" date="2024" name="Algal Res.">
        <title>Biochemical, toxicological and genomic investigation of a high-biomass producing Limnothrix strain isolated from Italian shallow drinking water reservoir.</title>
        <authorList>
            <person name="Simonazzi M."/>
            <person name="Shishido T.K."/>
            <person name="Delbaje E."/>
            <person name="Wahlsten M."/>
            <person name="Fewer D.P."/>
            <person name="Sivonen K."/>
            <person name="Pezzolesi L."/>
            <person name="Pistocchi R."/>
        </authorList>
    </citation>
    <scope>NUCLEOTIDE SEQUENCE [LARGE SCALE GENOMIC DNA]</scope>
    <source>
        <strain evidence="5">LRLZ20PSL1</strain>
    </source>
</reference>
<evidence type="ECO:0000313" key="4">
    <source>
        <dbReference type="EMBL" id="MFG3817709.1"/>
    </source>
</evidence>
<keyword evidence="5" id="KW-1185">Reference proteome</keyword>
<sequence length="390" mass="44051">MPENFLKAMPENFHDSQLRSFLLLAYRQQATGYLGVEVDRHGWQIWLYRGRLAWCTGSRHRLRRLQRAIKLRTEPQAREGWNGLVAATKQNLSDPLWEVRCLEQALAEELLTIERAQAIVMQAAIEVFFVVDQASARFQWTAQPIDPIHANLPLSSALMGEALTRAYNLQRHWQRLPFNPLWADRGWIYLPGNETAADTSTTMTLAPLLDGKRTFWDIVAKLDPNYANLGGVLKVFQLLWQRKQLAVVELPDLEMSHQAPQASFSLKVVCVDDDPKICEKIEKIVIGNGHQFLGCFEPLAALPRVIEAKPDVVFLDVVMPVINGHELCAQLRRVQQLSHTSIVMLTSADGLFDRARAKLSGASSFVSKPVTSAKVLTALKRHQQNQVVAH</sequence>
<keyword evidence="1 2" id="KW-0597">Phosphoprotein</keyword>
<dbReference type="PROSITE" id="PS50110">
    <property type="entry name" value="RESPONSE_REGULATORY"/>
    <property type="match status" value="1"/>
</dbReference>